<sequence>MISFSDCTNDACMIAPSWKQYGLRGGLMKTYDTIGIKSDGIS</sequence>
<dbReference type="KEGG" id="sect:A359_00580"/>
<evidence type="ECO:0000313" key="2">
    <source>
        <dbReference type="Proteomes" id="UP000003936"/>
    </source>
</evidence>
<dbReference type="HOGENOM" id="CLU_3257681_0_0_6"/>
<dbReference type="EMBL" id="CP003546">
    <property type="protein sequence ID" value="AFP84463.1"/>
    <property type="molecule type" value="Genomic_DNA"/>
</dbReference>
<organism evidence="1 2">
    <name type="scientific">secondary endosymbiont of Ctenarytaina eucalypti</name>
    <dbReference type="NCBI Taxonomy" id="1199245"/>
    <lineage>
        <taxon>Bacteria</taxon>
        <taxon>Pseudomonadati</taxon>
        <taxon>Pseudomonadota</taxon>
        <taxon>Gammaproteobacteria</taxon>
        <taxon>Enterobacterales</taxon>
        <taxon>Enterobacteriaceae</taxon>
        <taxon>aphid secondary symbionts</taxon>
    </lineage>
</organism>
<gene>
    <name evidence="1" type="ORF">A359_00580</name>
</gene>
<accession>J3YR43</accession>
<reference evidence="1 2" key="1">
    <citation type="journal article" date="2012" name="Mol. Biol. Evol.">
        <title>Genome reduction and co-evolution between the primary and secondary bacterial symbionts of psyllids.</title>
        <authorList>
            <person name="Sloan D.B."/>
            <person name="Moran N.A."/>
        </authorList>
    </citation>
    <scope>NUCLEOTIDE SEQUENCE [LARGE SCALE GENOMIC DNA]</scope>
    <source>
        <strain evidence="1">Ceuc_S</strain>
    </source>
</reference>
<dbReference type="AlphaFoldDB" id="J3YR43"/>
<name>J3YR43_9ENTR</name>
<dbReference type="Proteomes" id="UP000003936">
    <property type="component" value="Chromosome"/>
</dbReference>
<keyword evidence="2" id="KW-1185">Reference proteome</keyword>
<evidence type="ECO:0000313" key="1">
    <source>
        <dbReference type="EMBL" id="AFP84463.1"/>
    </source>
</evidence>
<proteinExistence type="predicted"/>
<protein>
    <submittedName>
        <fullName evidence="1">Uncharacterized protein</fullName>
    </submittedName>
</protein>